<name>A0A2Z4J9I7_9ACTN</name>
<dbReference type="PANTHER" id="PTHR33744">
    <property type="entry name" value="CARBOHYDRATE DIACID REGULATOR"/>
    <property type="match status" value="1"/>
</dbReference>
<feature type="domain" description="Purine catabolism PurC-like" evidence="1">
    <location>
        <begin position="7"/>
        <end position="125"/>
    </location>
</feature>
<dbReference type="InterPro" id="IPR051448">
    <property type="entry name" value="CdaR-like_regulators"/>
</dbReference>
<feature type="domain" description="PucR C-terminal helix-turn-helix" evidence="2">
    <location>
        <begin position="433"/>
        <end position="491"/>
    </location>
</feature>
<evidence type="ECO:0000313" key="3">
    <source>
        <dbReference type="EMBL" id="AWW41706.1"/>
    </source>
</evidence>
<evidence type="ECO:0000259" key="2">
    <source>
        <dbReference type="Pfam" id="PF13556"/>
    </source>
</evidence>
<evidence type="ECO:0000313" key="4">
    <source>
        <dbReference type="Proteomes" id="UP000249616"/>
    </source>
</evidence>
<dbReference type="KEGG" id="scad:DN051_37880"/>
<proteinExistence type="predicted"/>
<dbReference type="Pfam" id="PF07905">
    <property type="entry name" value="PucR"/>
    <property type="match status" value="1"/>
</dbReference>
<dbReference type="InterPro" id="IPR042070">
    <property type="entry name" value="PucR_C-HTH_sf"/>
</dbReference>
<protein>
    <submittedName>
        <fullName evidence="3">PucR family transcriptional regulator</fullName>
    </submittedName>
</protein>
<dbReference type="EMBL" id="CP030073">
    <property type="protein sequence ID" value="AWW41706.1"/>
    <property type="molecule type" value="Genomic_DNA"/>
</dbReference>
<keyword evidence="4" id="KW-1185">Reference proteome</keyword>
<reference evidence="3 4" key="1">
    <citation type="journal article" date="2019" name="Int. J. Syst. Evol. Microbiol.">
        <title>Streptomyces cadmiisoli sp. nov., a novel actinomycete isolated from cadmium-contaminated soil.</title>
        <authorList>
            <person name="Li K."/>
            <person name="Tang X."/>
            <person name="Zhao J."/>
            <person name="Guo Y."/>
            <person name="Tang Y."/>
            <person name="Gao J."/>
        </authorList>
    </citation>
    <scope>NUCLEOTIDE SEQUENCE [LARGE SCALE GENOMIC DNA]</scope>
    <source>
        <strain evidence="3 4">ZFG47</strain>
    </source>
</reference>
<dbReference type="Proteomes" id="UP000249616">
    <property type="component" value="Chromosome"/>
</dbReference>
<accession>A0A2Z4J9I7</accession>
<dbReference type="AlphaFoldDB" id="A0A2Z4J9I7"/>
<dbReference type="RefSeq" id="WP_112441355.1">
    <property type="nucleotide sequence ID" value="NZ_CP030073.1"/>
</dbReference>
<organism evidence="3 4">
    <name type="scientific">Streptomyces cadmiisoli</name>
    <dbReference type="NCBI Taxonomy" id="2184053"/>
    <lineage>
        <taxon>Bacteria</taxon>
        <taxon>Bacillati</taxon>
        <taxon>Actinomycetota</taxon>
        <taxon>Actinomycetes</taxon>
        <taxon>Kitasatosporales</taxon>
        <taxon>Streptomycetaceae</taxon>
        <taxon>Streptomyces</taxon>
        <taxon>Streptomyces aurantiacus group</taxon>
    </lineage>
</organism>
<evidence type="ECO:0000259" key="1">
    <source>
        <dbReference type="Pfam" id="PF07905"/>
    </source>
</evidence>
<dbReference type="Pfam" id="PF13556">
    <property type="entry name" value="HTH_30"/>
    <property type="match status" value="1"/>
</dbReference>
<dbReference type="InterPro" id="IPR025736">
    <property type="entry name" value="PucR_C-HTH_dom"/>
</dbReference>
<dbReference type="Gene3D" id="1.10.10.2840">
    <property type="entry name" value="PucR C-terminal helix-turn-helix domain"/>
    <property type="match status" value="1"/>
</dbReference>
<sequence>MALLVSDLVAHPELQLTVVAGGEHLDRPVLAAHASELVRPGPWLQGGELLMTMGLLLPMDVAACRAYVDDAAAGGAHALALGLGPELPYQQAPGPLVAAAAEAGMPLLTVGREVPFIAVTKTVFAAQASEQRAAVECAFETQRRLTAAAAAGGGLTPTLDAWTRATGVRAHVTDPLGRVIAADGSGEQEPGGSSADLIGRVAAAGIRSSAVAPGLEVQPLGARRLRGMLVLSGDMGADARMLIPGLVSLLSLELERRHLADEPERRHRAAMLGKLLDESTTAEQAADVLAGAGLAADTVCGVVVEVPADDGPQAAREIAADLALAVPGGLIRNRGSFVEAVVGAGLDVDVVITHFAPGCPAGIGSPVPPRAARSSLREAAGLVEISRGTGRPARARRDRTSGLLLDLGDRSALTGYADALLGPLDTADPSGSLTRTLATWLDSGSSWDETARQMGLHRHTVRNRLDKIMQITGRRLDDGDDRFDLWLAVRARRAARRV</sequence>
<dbReference type="PANTHER" id="PTHR33744:SF1">
    <property type="entry name" value="DNA-BINDING TRANSCRIPTIONAL ACTIVATOR ADER"/>
    <property type="match status" value="1"/>
</dbReference>
<dbReference type="InterPro" id="IPR012914">
    <property type="entry name" value="PucR_dom"/>
</dbReference>
<gene>
    <name evidence="3" type="ORF">DN051_37880</name>
</gene>